<dbReference type="PANTHER" id="PTHR32479:SF17">
    <property type="entry name" value="GLYCOLATE OXIDASE IRON-SULFUR SUBUNIT"/>
    <property type="match status" value="1"/>
</dbReference>
<evidence type="ECO:0000256" key="4">
    <source>
        <dbReference type="ARBA" id="ARBA00023004"/>
    </source>
</evidence>
<dbReference type="InterPro" id="IPR009051">
    <property type="entry name" value="Helical_ferredxn"/>
</dbReference>
<dbReference type="EMBL" id="FOCQ01000022">
    <property type="protein sequence ID" value="SEN76919.1"/>
    <property type="molecule type" value="Genomic_DNA"/>
</dbReference>
<proteinExistence type="predicted"/>
<dbReference type="EC" id="1.1.99.14" evidence="6"/>
<dbReference type="SUPFAM" id="SSF54862">
    <property type="entry name" value="4Fe-4S ferredoxins"/>
    <property type="match status" value="1"/>
</dbReference>
<keyword evidence="4 6" id="KW-0408">Iron</keyword>
<dbReference type="Proteomes" id="UP000199695">
    <property type="component" value="Unassembled WGS sequence"/>
</dbReference>
<evidence type="ECO:0000313" key="8">
    <source>
        <dbReference type="EMBL" id="SEN76919.1"/>
    </source>
</evidence>
<gene>
    <name evidence="8" type="ORF">SAMN05444955_12241</name>
</gene>
<sequence length="447" mass="50106">MSLSQKSHQPESNGNPVQQLFHSTYALTNKCVQCGYCLPVCPTYDSMGKESASPRGRINLVRLASEGKIDIQENLKNPIDLCLGCRACEVACPVNVPYGHILEFAKQAIEESQKEKERAVFGERMKRLSLMKLFPYPERLRAIGNLVWLYQKSGVAKFVRKTKVIHRISEPFANLENVLPSLESPGKRYKWGTVISAKGQKKSRVAFFAGCVMDALMYRTNRLTIELLTSVGCEVVMPQNQTCCGALHAHQGLLEQAKALAKANIEAFEKSEADFYVNNAGGCGAILREYDHLLMEDQHWKERAARFVNRSRDISEILMQYGPLSYRKERRGVLIYQDSCHLRYVQGVYDEPRHLLRSIPGADVVEWEDSGSCCGSGGIYNMLNYEESIKILDKKMEKVKAMGATTIVTANPGCLLQMRLGAERLGLSNHMQAVHIVDVLAEACGFE</sequence>
<keyword evidence="9" id="KW-1185">Reference proteome</keyword>
<dbReference type="GO" id="GO:0019154">
    <property type="term" value="F:glycolate dehydrogenase activity"/>
    <property type="evidence" value="ECO:0007669"/>
    <property type="project" value="UniProtKB-EC"/>
</dbReference>
<dbReference type="OrthoDB" id="9770306at2"/>
<dbReference type="Pfam" id="PF02754">
    <property type="entry name" value="CCG"/>
    <property type="match status" value="2"/>
</dbReference>
<dbReference type="Pfam" id="PF13183">
    <property type="entry name" value="Fer4_8"/>
    <property type="match status" value="1"/>
</dbReference>
<evidence type="ECO:0000256" key="3">
    <source>
        <dbReference type="ARBA" id="ARBA00022737"/>
    </source>
</evidence>
<feature type="domain" description="4Fe-4S ferredoxin-type" evidence="7">
    <location>
        <begin position="72"/>
        <end position="102"/>
    </location>
</feature>
<keyword evidence="6" id="KW-0813">Transport</keyword>
<comment type="cofactor">
    <cofactor evidence="6">
        <name>[4Fe-4S] cluster</name>
        <dbReference type="ChEBI" id="CHEBI:49883"/>
    </cofactor>
    <text evidence="6">Binds 2 [4Fe-4S] clusters.</text>
</comment>
<name>A0A1H8J8B2_9BACL</name>
<dbReference type="AlphaFoldDB" id="A0A1H8J8B2"/>
<dbReference type="RefSeq" id="WP_089973127.1">
    <property type="nucleotide sequence ID" value="NZ_FOCQ01000022.1"/>
</dbReference>
<dbReference type="PANTHER" id="PTHR32479">
    <property type="entry name" value="GLYCOLATE OXIDASE IRON-SULFUR SUBUNIT"/>
    <property type="match status" value="1"/>
</dbReference>
<evidence type="ECO:0000256" key="1">
    <source>
        <dbReference type="ARBA" id="ARBA00022485"/>
    </source>
</evidence>
<dbReference type="InterPro" id="IPR017900">
    <property type="entry name" value="4Fe4S_Fe_S_CS"/>
</dbReference>
<dbReference type="InterPro" id="IPR012257">
    <property type="entry name" value="Glc_ox_4Fe-4S"/>
</dbReference>
<organism evidence="8 9">
    <name type="scientific">Lihuaxuella thermophila</name>
    <dbReference type="NCBI Taxonomy" id="1173111"/>
    <lineage>
        <taxon>Bacteria</taxon>
        <taxon>Bacillati</taxon>
        <taxon>Bacillota</taxon>
        <taxon>Bacilli</taxon>
        <taxon>Bacillales</taxon>
        <taxon>Thermoactinomycetaceae</taxon>
        <taxon>Lihuaxuella</taxon>
    </lineage>
</organism>
<keyword evidence="2 6" id="KW-0479">Metal-binding</keyword>
<accession>A0A1H8J8B2</accession>
<comment type="function">
    <text evidence="6">Component of a complex that catalyzes the oxidation of glycolate to glyoxylate.</text>
</comment>
<comment type="catalytic activity">
    <reaction evidence="6">
        <text>(R)-lactate + A = pyruvate + AH2</text>
        <dbReference type="Rhea" id="RHEA:15089"/>
        <dbReference type="ChEBI" id="CHEBI:13193"/>
        <dbReference type="ChEBI" id="CHEBI:15361"/>
        <dbReference type="ChEBI" id="CHEBI:16004"/>
        <dbReference type="ChEBI" id="CHEBI:17499"/>
    </reaction>
</comment>
<comment type="catalytic activity">
    <reaction evidence="6">
        <text>glycolate + A = glyoxylate + AH2</text>
        <dbReference type="Rhea" id="RHEA:21264"/>
        <dbReference type="ChEBI" id="CHEBI:13193"/>
        <dbReference type="ChEBI" id="CHEBI:17499"/>
        <dbReference type="ChEBI" id="CHEBI:29805"/>
        <dbReference type="ChEBI" id="CHEBI:36655"/>
        <dbReference type="EC" id="1.1.99.14"/>
    </reaction>
</comment>
<dbReference type="InterPro" id="IPR004017">
    <property type="entry name" value="Cys_rich_dom"/>
</dbReference>
<dbReference type="GO" id="GO:0046872">
    <property type="term" value="F:metal ion binding"/>
    <property type="evidence" value="ECO:0007669"/>
    <property type="project" value="UniProtKB-UniRule"/>
</dbReference>
<evidence type="ECO:0000256" key="5">
    <source>
        <dbReference type="ARBA" id="ARBA00023014"/>
    </source>
</evidence>
<dbReference type="Gene3D" id="1.10.1060.10">
    <property type="entry name" value="Alpha-helical ferredoxin"/>
    <property type="match status" value="1"/>
</dbReference>
<dbReference type="STRING" id="1173111.SAMN05444955_12241"/>
<evidence type="ECO:0000313" key="9">
    <source>
        <dbReference type="Proteomes" id="UP000199695"/>
    </source>
</evidence>
<evidence type="ECO:0000256" key="2">
    <source>
        <dbReference type="ARBA" id="ARBA00022723"/>
    </source>
</evidence>
<dbReference type="PROSITE" id="PS51379">
    <property type="entry name" value="4FE4S_FER_2"/>
    <property type="match status" value="2"/>
</dbReference>
<dbReference type="InterPro" id="IPR017896">
    <property type="entry name" value="4Fe4S_Fe-S-bd"/>
</dbReference>
<dbReference type="GO" id="GO:0051539">
    <property type="term" value="F:4 iron, 4 sulfur cluster binding"/>
    <property type="evidence" value="ECO:0007669"/>
    <property type="project" value="UniProtKB-UniRule"/>
</dbReference>
<keyword evidence="6" id="KW-0249">Electron transport</keyword>
<protein>
    <recommendedName>
        <fullName evidence="6">Glycolate oxidase iron-sulfur subunit</fullName>
        <ecNumber evidence="6">1.1.99.14</ecNumber>
    </recommendedName>
</protein>
<reference evidence="8 9" key="1">
    <citation type="submission" date="2016-10" db="EMBL/GenBank/DDBJ databases">
        <authorList>
            <person name="de Groot N.N."/>
        </authorList>
    </citation>
    <scope>NUCLEOTIDE SEQUENCE [LARGE SCALE GENOMIC DNA]</scope>
    <source>
        <strain evidence="8 9">DSM 46701</strain>
    </source>
</reference>
<evidence type="ECO:0000256" key="6">
    <source>
        <dbReference type="PIRNR" id="PIRNR000139"/>
    </source>
</evidence>
<feature type="domain" description="4Fe-4S ferredoxin-type" evidence="7">
    <location>
        <begin position="22"/>
        <end position="52"/>
    </location>
</feature>
<dbReference type="PROSITE" id="PS00198">
    <property type="entry name" value="4FE4S_FER_1"/>
    <property type="match status" value="2"/>
</dbReference>
<keyword evidence="1 6" id="KW-0004">4Fe-4S</keyword>
<evidence type="ECO:0000259" key="7">
    <source>
        <dbReference type="PROSITE" id="PS51379"/>
    </source>
</evidence>
<dbReference type="PIRSF" id="PIRSF000139">
    <property type="entry name" value="Glc_ox_4Fe-4S"/>
    <property type="match status" value="1"/>
</dbReference>
<keyword evidence="3" id="KW-0677">Repeat</keyword>
<keyword evidence="5 6" id="KW-0411">Iron-sulfur</keyword>